<feature type="transmembrane region" description="Helical" evidence="8">
    <location>
        <begin position="19"/>
        <end position="40"/>
    </location>
</feature>
<keyword evidence="3" id="KW-1003">Cell membrane</keyword>
<organism evidence="9 10">
    <name type="scientific">Termitidicoccus mucosus</name>
    <dbReference type="NCBI Taxonomy" id="1184151"/>
    <lineage>
        <taxon>Bacteria</taxon>
        <taxon>Pseudomonadati</taxon>
        <taxon>Verrucomicrobiota</taxon>
        <taxon>Opitutia</taxon>
        <taxon>Opitutales</taxon>
        <taxon>Opitutaceae</taxon>
        <taxon>Termitidicoccus</taxon>
    </lineage>
</organism>
<keyword evidence="6 8" id="KW-0472">Membrane</keyword>
<dbReference type="RefSeq" id="WP_068771772.1">
    <property type="nucleotide sequence ID" value="NZ_CP109796.1"/>
</dbReference>
<dbReference type="OrthoDB" id="9793581at2"/>
<keyword evidence="4 7" id="KW-0812">Transmembrane</keyword>
<dbReference type="EMBL" id="LRRQ01000143">
    <property type="protein sequence ID" value="OAM88151.1"/>
    <property type="molecule type" value="Genomic_DNA"/>
</dbReference>
<dbReference type="PANTHER" id="PTHR30558">
    <property type="entry name" value="EXBD MEMBRANE COMPONENT OF PMF-DRIVEN MACROMOLECULE IMPORT SYSTEM"/>
    <property type="match status" value="1"/>
</dbReference>
<dbReference type="GO" id="GO:0015031">
    <property type="term" value="P:protein transport"/>
    <property type="evidence" value="ECO:0007669"/>
    <property type="project" value="UniProtKB-KW"/>
</dbReference>
<dbReference type="InterPro" id="IPR003400">
    <property type="entry name" value="ExbD"/>
</dbReference>
<comment type="similarity">
    <text evidence="2 7">Belongs to the ExbD/TolR family.</text>
</comment>
<evidence type="ECO:0000256" key="5">
    <source>
        <dbReference type="ARBA" id="ARBA00022989"/>
    </source>
</evidence>
<dbReference type="AlphaFoldDB" id="A0A178IEU5"/>
<keyword evidence="5 8" id="KW-1133">Transmembrane helix</keyword>
<dbReference type="Pfam" id="PF02472">
    <property type="entry name" value="ExbD"/>
    <property type="match status" value="1"/>
</dbReference>
<proteinExistence type="inferred from homology"/>
<evidence type="ECO:0000256" key="3">
    <source>
        <dbReference type="ARBA" id="ARBA00022475"/>
    </source>
</evidence>
<dbReference type="GO" id="GO:0022857">
    <property type="term" value="F:transmembrane transporter activity"/>
    <property type="evidence" value="ECO:0007669"/>
    <property type="project" value="InterPro"/>
</dbReference>
<keyword evidence="7" id="KW-0813">Transport</keyword>
<evidence type="ECO:0000256" key="2">
    <source>
        <dbReference type="ARBA" id="ARBA00005811"/>
    </source>
</evidence>
<gene>
    <name evidence="9" type="ORF">AW736_18405</name>
</gene>
<evidence type="ECO:0000256" key="8">
    <source>
        <dbReference type="SAM" id="Phobius"/>
    </source>
</evidence>
<protein>
    <submittedName>
        <fullName evidence="9">Biopolymer transporter ExbD</fullName>
    </submittedName>
</protein>
<dbReference type="PANTHER" id="PTHR30558:SF3">
    <property type="entry name" value="BIOPOLYMER TRANSPORT PROTEIN EXBD-RELATED"/>
    <property type="match status" value="1"/>
</dbReference>
<evidence type="ECO:0000313" key="10">
    <source>
        <dbReference type="Proteomes" id="UP000078486"/>
    </source>
</evidence>
<evidence type="ECO:0000256" key="1">
    <source>
        <dbReference type="ARBA" id="ARBA00004162"/>
    </source>
</evidence>
<dbReference type="STRING" id="1184151.AW736_18405"/>
<evidence type="ECO:0000256" key="4">
    <source>
        <dbReference type="ARBA" id="ARBA00022692"/>
    </source>
</evidence>
<dbReference type="Proteomes" id="UP000078486">
    <property type="component" value="Unassembled WGS sequence"/>
</dbReference>
<sequence length="147" mass="16152">MAGGGAHKGDGPKRARIEIIPLIDVIFFLLATFVLFTLSLNKSNGLNVSLPSTKNSVPRDPTNTVTISITEEDTVGWEKDQITLQEFIQRLSARVAEVGPQNAVFLINADENAKYSSARYVFEQISNAGVTRVMVETRIMPPGEEIF</sequence>
<accession>A0A178IEU5</accession>
<keyword evidence="10" id="KW-1185">Reference proteome</keyword>
<reference evidence="9 10" key="1">
    <citation type="submission" date="2016-01" db="EMBL/GenBank/DDBJ databases">
        <title>High potential of lignocellulose degradation of a new Verrucomicrobia species.</title>
        <authorList>
            <person name="Wang Y."/>
            <person name="Shi Y."/>
            <person name="Qiu Z."/>
            <person name="Liu S."/>
            <person name="Yang H."/>
        </authorList>
    </citation>
    <scope>NUCLEOTIDE SEQUENCE [LARGE SCALE GENOMIC DNA]</scope>
    <source>
        <strain evidence="9 10">TSB47</strain>
    </source>
</reference>
<evidence type="ECO:0000313" key="9">
    <source>
        <dbReference type="EMBL" id="OAM88151.1"/>
    </source>
</evidence>
<dbReference type="GO" id="GO:0005886">
    <property type="term" value="C:plasma membrane"/>
    <property type="evidence" value="ECO:0007669"/>
    <property type="project" value="UniProtKB-SubCell"/>
</dbReference>
<comment type="subcellular location">
    <subcellularLocation>
        <location evidence="1">Cell membrane</location>
        <topology evidence="1">Single-pass membrane protein</topology>
    </subcellularLocation>
    <subcellularLocation>
        <location evidence="7">Cell membrane</location>
        <topology evidence="7">Single-pass type II membrane protein</topology>
    </subcellularLocation>
</comment>
<evidence type="ECO:0000256" key="7">
    <source>
        <dbReference type="RuleBase" id="RU003879"/>
    </source>
</evidence>
<name>A0A178IEU5_9BACT</name>
<comment type="caution">
    <text evidence="9">The sequence shown here is derived from an EMBL/GenBank/DDBJ whole genome shotgun (WGS) entry which is preliminary data.</text>
</comment>
<dbReference type="Gene3D" id="3.30.420.270">
    <property type="match status" value="1"/>
</dbReference>
<keyword evidence="7" id="KW-0653">Protein transport</keyword>
<evidence type="ECO:0000256" key="6">
    <source>
        <dbReference type="ARBA" id="ARBA00023136"/>
    </source>
</evidence>